<dbReference type="SUPFAM" id="SSF47396">
    <property type="entry name" value="Transcription factor IIA (TFIIA), alpha-helical domain"/>
    <property type="match status" value="1"/>
</dbReference>
<dbReference type="EMBL" id="WTXG01000005">
    <property type="protein sequence ID" value="KAI0305392.1"/>
    <property type="molecule type" value="Genomic_DNA"/>
</dbReference>
<dbReference type="FunFam" id="1.10.287.100:FF:000001">
    <property type="entry name" value="Transcription initiation factor IIA subunit"/>
    <property type="match status" value="1"/>
</dbReference>
<comment type="caution">
    <text evidence="7">The sequence shown here is derived from an EMBL/GenBank/DDBJ whole genome shotgun (WGS) entry which is preliminary data.</text>
</comment>
<feature type="compositionally biased region" description="Low complexity" evidence="6">
    <location>
        <begin position="150"/>
        <end position="161"/>
    </location>
</feature>
<gene>
    <name evidence="7" type="ORF">B0F90DRAFT_1053556</name>
</gene>
<protein>
    <recommendedName>
        <fullName evidence="5">Transcription initiation factor IIA large subunit</fullName>
    </recommendedName>
</protein>
<organism evidence="7 8">
    <name type="scientific">Multifurca ochricompacta</name>
    <dbReference type="NCBI Taxonomy" id="376703"/>
    <lineage>
        <taxon>Eukaryota</taxon>
        <taxon>Fungi</taxon>
        <taxon>Dikarya</taxon>
        <taxon>Basidiomycota</taxon>
        <taxon>Agaricomycotina</taxon>
        <taxon>Agaricomycetes</taxon>
        <taxon>Russulales</taxon>
        <taxon>Russulaceae</taxon>
        <taxon>Multifurca</taxon>
    </lineage>
</organism>
<dbReference type="PANTHER" id="PTHR12694:SF8">
    <property type="entry name" value="TRANSCRIPTION INITIATION FACTOR IIA SUBUNIT 1"/>
    <property type="match status" value="1"/>
</dbReference>
<dbReference type="PRINTS" id="PR01217">
    <property type="entry name" value="PRICHEXTENSN"/>
</dbReference>
<dbReference type="GO" id="GO:0005672">
    <property type="term" value="C:transcription factor TFIIA complex"/>
    <property type="evidence" value="ECO:0007669"/>
    <property type="project" value="InterPro"/>
</dbReference>
<evidence type="ECO:0000256" key="2">
    <source>
        <dbReference type="ARBA" id="ARBA00010059"/>
    </source>
</evidence>
<evidence type="ECO:0000313" key="7">
    <source>
        <dbReference type="EMBL" id="KAI0305392.1"/>
    </source>
</evidence>
<reference evidence="7" key="1">
    <citation type="journal article" date="2022" name="New Phytol.">
        <title>Evolutionary transition to the ectomycorrhizal habit in the genomes of a hyperdiverse lineage of mushroom-forming fungi.</title>
        <authorList>
            <person name="Looney B."/>
            <person name="Miyauchi S."/>
            <person name="Morin E."/>
            <person name="Drula E."/>
            <person name="Courty P.E."/>
            <person name="Kohler A."/>
            <person name="Kuo A."/>
            <person name="LaButti K."/>
            <person name="Pangilinan J."/>
            <person name="Lipzen A."/>
            <person name="Riley R."/>
            <person name="Andreopoulos W."/>
            <person name="He G."/>
            <person name="Johnson J."/>
            <person name="Nolan M."/>
            <person name="Tritt A."/>
            <person name="Barry K.W."/>
            <person name="Grigoriev I.V."/>
            <person name="Nagy L.G."/>
            <person name="Hibbett D."/>
            <person name="Henrissat B."/>
            <person name="Matheny P.B."/>
            <person name="Labbe J."/>
            <person name="Martin F.M."/>
        </authorList>
    </citation>
    <scope>NUCLEOTIDE SEQUENCE</scope>
    <source>
        <strain evidence="7">BPL690</strain>
    </source>
</reference>
<feature type="region of interest" description="Disordered" evidence="6">
    <location>
        <begin position="112"/>
        <end position="259"/>
    </location>
</feature>
<evidence type="ECO:0000256" key="3">
    <source>
        <dbReference type="ARBA" id="ARBA00023163"/>
    </source>
</evidence>
<dbReference type="Proteomes" id="UP001203297">
    <property type="component" value="Unassembled WGS sequence"/>
</dbReference>
<evidence type="ECO:0000256" key="1">
    <source>
        <dbReference type="ARBA" id="ARBA00004123"/>
    </source>
</evidence>
<sequence length="303" mass="32925">MSNKIVPAIYRSVIDDVISSIKGDFDEYGVSEDVLAELQKKWETKVMASHVAEFEPPPAQQAPSQYPPHPMHVMPQHYSPAHHAFVPQSQPPPTTANLIKKEPVDSRYILSGQYVPPMSNPQIPALRPPPNSLLTFPGGPSRPPPPVAAPAPAVHPVNTVPSAKLPQPQPQPQPQSQSQPQPQSQSQPPRIPQVDGPSSSSSDSSSPPPQQYAPHSSHPSLPQPTQGSTISADDEAINSDLDDSDSEGEEDPDEGPGVSDIVFCTYDKVARVKNKWKCILKDGMIHINGKDYLFAKCTGEFEW</sequence>
<evidence type="ECO:0000256" key="6">
    <source>
        <dbReference type="SAM" id="MobiDB-lite"/>
    </source>
</evidence>
<accession>A0AAD4MA34</accession>
<proteinExistence type="inferred from homology"/>
<dbReference type="PANTHER" id="PTHR12694">
    <property type="entry name" value="TRANSCRIPTION INITIATION FACTOR IIA SUBUNIT 1"/>
    <property type="match status" value="1"/>
</dbReference>
<dbReference type="AlphaFoldDB" id="A0AAD4MA34"/>
<comment type="subcellular location">
    <subcellularLocation>
        <location evidence="1">Nucleus</location>
    </subcellularLocation>
</comment>
<keyword evidence="4" id="KW-0539">Nucleus</keyword>
<dbReference type="Gene3D" id="2.30.18.10">
    <property type="entry name" value="Transcription factor IIA (TFIIA), beta-barrel domain"/>
    <property type="match status" value="1"/>
</dbReference>
<feature type="compositionally biased region" description="Pro residues" evidence="6">
    <location>
        <begin position="140"/>
        <end position="149"/>
    </location>
</feature>
<dbReference type="InterPro" id="IPR004855">
    <property type="entry name" value="TFIIA_asu/bsu"/>
</dbReference>
<dbReference type="InterPro" id="IPR009088">
    <property type="entry name" value="TFIIA_b-brl"/>
</dbReference>
<name>A0AAD4MA34_9AGAM</name>
<comment type="similarity">
    <text evidence="2">Belongs to the TFIIA subunit 1 family.</text>
</comment>
<dbReference type="GO" id="GO:0006367">
    <property type="term" value="P:transcription initiation at RNA polymerase II promoter"/>
    <property type="evidence" value="ECO:0007669"/>
    <property type="project" value="InterPro"/>
</dbReference>
<dbReference type="Pfam" id="PF03153">
    <property type="entry name" value="TFIIA"/>
    <property type="match status" value="2"/>
</dbReference>
<feature type="compositionally biased region" description="Low complexity" evidence="6">
    <location>
        <begin position="174"/>
        <end position="188"/>
    </location>
</feature>
<evidence type="ECO:0000256" key="4">
    <source>
        <dbReference type="ARBA" id="ARBA00023242"/>
    </source>
</evidence>
<keyword evidence="8" id="KW-1185">Reference proteome</keyword>
<evidence type="ECO:0000313" key="8">
    <source>
        <dbReference type="Proteomes" id="UP001203297"/>
    </source>
</evidence>
<keyword evidence="3" id="KW-0804">Transcription</keyword>
<dbReference type="CDD" id="cd07976">
    <property type="entry name" value="TFIIA_alpha_beta_like"/>
    <property type="match status" value="1"/>
</dbReference>
<dbReference type="SUPFAM" id="SSF50784">
    <property type="entry name" value="Transcription factor IIA (TFIIA), beta-barrel domain"/>
    <property type="match status" value="1"/>
</dbReference>
<evidence type="ECO:0000256" key="5">
    <source>
        <dbReference type="ARBA" id="ARBA00074154"/>
    </source>
</evidence>
<feature type="compositionally biased region" description="Acidic residues" evidence="6">
    <location>
        <begin position="232"/>
        <end position="254"/>
    </location>
</feature>
<dbReference type="SMART" id="SM01371">
    <property type="entry name" value="TFIIA"/>
    <property type="match status" value="1"/>
</dbReference>
<dbReference type="Gene3D" id="1.10.287.100">
    <property type="match status" value="1"/>
</dbReference>